<dbReference type="InterPro" id="IPR001460">
    <property type="entry name" value="PCN-bd_Tpept"/>
</dbReference>
<dbReference type="InterPro" id="IPR008756">
    <property type="entry name" value="Peptidase_M56"/>
</dbReference>
<dbReference type="InterPro" id="IPR012338">
    <property type="entry name" value="Beta-lactam/transpept-like"/>
</dbReference>
<proteinExistence type="inferred from homology"/>
<dbReference type="SUPFAM" id="SSF56601">
    <property type="entry name" value="beta-lactamase/transpeptidase-like"/>
    <property type="match status" value="1"/>
</dbReference>
<feature type="transmembrane region" description="Helical" evidence="2">
    <location>
        <begin position="170"/>
        <end position="191"/>
    </location>
</feature>
<gene>
    <name evidence="5" type="primary">blaR1</name>
    <name evidence="5" type="ORF">SRABI133_03832</name>
</gene>
<feature type="transmembrane region" description="Helical" evidence="2">
    <location>
        <begin position="6"/>
        <end position="26"/>
    </location>
</feature>
<comment type="caution">
    <text evidence="5">The sequence shown here is derived from an EMBL/GenBank/DDBJ whole genome shotgun (WGS) entry which is preliminary data.</text>
</comment>
<dbReference type="Pfam" id="PF00905">
    <property type="entry name" value="Transpeptidase"/>
    <property type="match status" value="1"/>
</dbReference>
<feature type="domain" description="Penicillin-binding protein transpeptidase" evidence="3">
    <location>
        <begin position="376"/>
        <end position="587"/>
    </location>
</feature>
<feature type="transmembrane region" description="Helical" evidence="2">
    <location>
        <begin position="109"/>
        <end position="130"/>
    </location>
</feature>
<dbReference type="Gene3D" id="3.40.710.10">
    <property type="entry name" value="DD-peptidase/beta-lactamase superfamily"/>
    <property type="match status" value="1"/>
</dbReference>
<name>A0A9W4L2I1_9BACI</name>
<reference evidence="5" key="1">
    <citation type="submission" date="2021-11" db="EMBL/GenBank/DDBJ databases">
        <authorList>
            <person name="Bulgarelli D."/>
        </authorList>
    </citation>
    <scope>NUCLEOTIDE SEQUENCE</scope>
    <source>
        <strain evidence="5">Bi133</strain>
    </source>
</reference>
<dbReference type="PANTHER" id="PTHR34978">
    <property type="entry name" value="POSSIBLE SENSOR-TRANSDUCER PROTEIN BLAR"/>
    <property type="match status" value="1"/>
</dbReference>
<evidence type="ECO:0000259" key="3">
    <source>
        <dbReference type="Pfam" id="PF00905"/>
    </source>
</evidence>
<organism evidence="5 6">
    <name type="scientific">Peribacillus simplex</name>
    <dbReference type="NCBI Taxonomy" id="1478"/>
    <lineage>
        <taxon>Bacteria</taxon>
        <taxon>Bacillati</taxon>
        <taxon>Bacillota</taxon>
        <taxon>Bacilli</taxon>
        <taxon>Bacillales</taxon>
        <taxon>Bacillaceae</taxon>
        <taxon>Peribacillus</taxon>
    </lineage>
</organism>
<feature type="transmembrane region" description="Helical" evidence="2">
    <location>
        <begin position="221"/>
        <end position="243"/>
    </location>
</feature>
<dbReference type="AlphaFoldDB" id="A0A9W4L2I1"/>
<dbReference type="Pfam" id="PF05569">
    <property type="entry name" value="Peptidase_M56"/>
    <property type="match status" value="1"/>
</dbReference>
<sequence>MKDMFLTHFIIGLLVSSFSVAVILLIRKWFGRQLTAKWYYHLWMFLFMALALPFIPTDLYNFSTLFSGGDTYQTNAPSSNMKITGTDMIQGLNLIQDFSVSVNRPDLSILNIGVMGLWMSGMLLFTFTMVRGWLTLRRIKNYSSPFSNQEVLVLFEECKKKLQIKKSIKIVISKRVQSPMIFGLFQTYIVLPSQHENWLSLKNYEYIFLHELSHYKNKDLLTNYVILFYQIIYWFNPLVWLAFREMRLDREIACDTSVLQLIDDNSFSEYGNTIINFLDLSKRSSKLQIVTHLNGSKLQIKKRIERISAYKHSTKKSIRKSVFIYVLASIILTIQLPFVSAFATENDRYFFNDDGAVYEDLHPFFKGYEGSFVLYDHNAQQYRIYNEEKSTLRVSPDSTYKIYSALFALESNVISPEESTLSWDGTEQPYDAWNMDQDVSSALQNSVNWYFQELDRRTGFETIQSNLQAINYGNSDVSGELGEFWLESSLKISPVEQVQLLQAFYYNQLGYKEMHIQAVKEALLLEKNEEARLSGKTGTGSVNGKNINGWFIGYVETKNNTYFFATNIQNEDDSSGSKAGEITLSILKDLGIYKGNGGEKNGEKHS</sequence>
<dbReference type="GO" id="GO:0008658">
    <property type="term" value="F:penicillin binding"/>
    <property type="evidence" value="ECO:0007669"/>
    <property type="project" value="InterPro"/>
</dbReference>
<dbReference type="InterPro" id="IPR052173">
    <property type="entry name" value="Beta-lactam_resp_regulator"/>
</dbReference>
<feature type="transmembrane region" description="Helical" evidence="2">
    <location>
        <begin position="322"/>
        <end position="343"/>
    </location>
</feature>
<feature type="transmembrane region" description="Helical" evidence="2">
    <location>
        <begin position="38"/>
        <end position="55"/>
    </location>
</feature>
<protein>
    <submittedName>
        <fullName evidence="5">Regulatory protein BlaR1</fullName>
    </submittedName>
</protein>
<evidence type="ECO:0000313" key="6">
    <source>
        <dbReference type="Proteomes" id="UP000789326"/>
    </source>
</evidence>
<comment type="similarity">
    <text evidence="1">Belongs to the peptidase M56 family.</text>
</comment>
<dbReference type="Proteomes" id="UP000789326">
    <property type="component" value="Unassembled WGS sequence"/>
</dbReference>
<dbReference type="PANTHER" id="PTHR34978:SF3">
    <property type="entry name" value="SLR0241 PROTEIN"/>
    <property type="match status" value="1"/>
</dbReference>
<feature type="domain" description="Peptidase M56" evidence="4">
    <location>
        <begin position="15"/>
        <end position="306"/>
    </location>
</feature>
<evidence type="ECO:0000259" key="4">
    <source>
        <dbReference type="Pfam" id="PF05569"/>
    </source>
</evidence>
<evidence type="ECO:0000256" key="1">
    <source>
        <dbReference type="ARBA" id="ARBA00011075"/>
    </source>
</evidence>
<keyword evidence="2" id="KW-0812">Transmembrane</keyword>
<keyword evidence="2" id="KW-0472">Membrane</keyword>
<dbReference type="EMBL" id="CAKKMG010000069">
    <property type="protein sequence ID" value="CAH0277068.1"/>
    <property type="molecule type" value="Genomic_DNA"/>
</dbReference>
<keyword evidence="2" id="KW-1133">Transmembrane helix</keyword>
<dbReference type="CDD" id="cd07341">
    <property type="entry name" value="M56_BlaR1_MecR1_like"/>
    <property type="match status" value="1"/>
</dbReference>
<dbReference type="NCBIfam" id="NF000326">
    <property type="entry name" value="blaR1_generic"/>
    <property type="match status" value="1"/>
</dbReference>
<accession>A0A9W4L2I1</accession>
<evidence type="ECO:0000313" key="5">
    <source>
        <dbReference type="EMBL" id="CAH0277068.1"/>
    </source>
</evidence>
<evidence type="ECO:0000256" key="2">
    <source>
        <dbReference type="SAM" id="Phobius"/>
    </source>
</evidence>